<proteinExistence type="predicted"/>
<dbReference type="Proteomes" id="UP001153069">
    <property type="component" value="Unassembled WGS sequence"/>
</dbReference>
<keyword evidence="1" id="KW-0472">Membrane</keyword>
<dbReference type="AlphaFoldDB" id="A0A9N8E4W7"/>
<keyword evidence="3" id="KW-1185">Reference proteome</keyword>
<gene>
    <name evidence="2" type="ORF">SEMRO_522_G159660.1</name>
</gene>
<evidence type="ECO:0000313" key="3">
    <source>
        <dbReference type="Proteomes" id="UP001153069"/>
    </source>
</evidence>
<accession>A0A9N8E4W7</accession>
<dbReference type="OrthoDB" id="43511at2759"/>
<keyword evidence="1" id="KW-0812">Transmembrane</keyword>
<organism evidence="2 3">
    <name type="scientific">Seminavis robusta</name>
    <dbReference type="NCBI Taxonomy" id="568900"/>
    <lineage>
        <taxon>Eukaryota</taxon>
        <taxon>Sar</taxon>
        <taxon>Stramenopiles</taxon>
        <taxon>Ochrophyta</taxon>
        <taxon>Bacillariophyta</taxon>
        <taxon>Bacillariophyceae</taxon>
        <taxon>Bacillariophycidae</taxon>
        <taxon>Naviculales</taxon>
        <taxon>Naviculaceae</taxon>
        <taxon>Seminavis</taxon>
    </lineage>
</organism>
<feature type="transmembrane region" description="Helical" evidence="1">
    <location>
        <begin position="201"/>
        <end position="228"/>
    </location>
</feature>
<keyword evidence="1" id="KW-1133">Transmembrane helix</keyword>
<dbReference type="PANTHER" id="PTHR46137:SF1">
    <property type="entry name" value="LRAT DOMAIN-CONTAINING PROTEIN"/>
    <property type="match status" value="1"/>
</dbReference>
<dbReference type="EMBL" id="CAICTM010000521">
    <property type="protein sequence ID" value="CAB9512180.1"/>
    <property type="molecule type" value="Genomic_DNA"/>
</dbReference>
<sequence length="286" mass="31020">MRYSERFQPGDHVYTWRAYGKIQNAYQHHGIVIAVQDVAGRAGQQLKIFDLSRGKGAAAKQEDSSFTTKSHCEKDERCGKPKAGVSHEEASPSDGFVCVKSVPSEGWYKVQYGVRRIEFLLGSAGTCTTMDCDDTKVVLRRVEFLRANSNDIDEDNGTTSRCTLVPEYHVLFSNCECVAVWCMTGTWSTVQGSSLLGKAKAAVPIAAGAAVVGAFAFMVPAAGLWGFLGYSTPLAMAIPEVPVGIALVGFSGTGLLTHHGCQAKRYWSGKTVELNKAFDLYVARNM</sequence>
<feature type="transmembrane region" description="Helical" evidence="1">
    <location>
        <begin position="234"/>
        <end position="256"/>
    </location>
</feature>
<reference evidence="2" key="1">
    <citation type="submission" date="2020-06" db="EMBL/GenBank/DDBJ databases">
        <authorList>
            <consortium name="Plant Systems Biology data submission"/>
        </authorList>
    </citation>
    <scope>NUCLEOTIDE SEQUENCE</scope>
    <source>
        <strain evidence="2">D6</strain>
    </source>
</reference>
<evidence type="ECO:0000256" key="1">
    <source>
        <dbReference type="SAM" id="Phobius"/>
    </source>
</evidence>
<protein>
    <submittedName>
        <fullName evidence="2">Pfam:NC</fullName>
    </submittedName>
</protein>
<evidence type="ECO:0000313" key="2">
    <source>
        <dbReference type="EMBL" id="CAB9512180.1"/>
    </source>
</evidence>
<dbReference type="PANTHER" id="PTHR46137">
    <property type="entry name" value="OS05G0310600 PROTEIN"/>
    <property type="match status" value="1"/>
</dbReference>
<dbReference type="Gene3D" id="3.90.1720.10">
    <property type="entry name" value="endopeptidase domain like (from Nostoc punctiforme)"/>
    <property type="match status" value="1"/>
</dbReference>
<comment type="caution">
    <text evidence="2">The sequence shown here is derived from an EMBL/GenBank/DDBJ whole genome shotgun (WGS) entry which is preliminary data.</text>
</comment>
<name>A0A9N8E4W7_9STRA</name>